<evidence type="ECO:0000313" key="1">
    <source>
        <dbReference type="EMBL" id="KAA1039889.1"/>
    </source>
</evidence>
<dbReference type="RefSeq" id="WP_149458359.1">
    <property type="nucleotide sequence ID" value="NZ_SCWC02000002.1"/>
</dbReference>
<accession>A0ABQ6R9B7</accession>
<protein>
    <recommendedName>
        <fullName evidence="3">Abortive phage resistance protein</fullName>
    </recommendedName>
</protein>
<dbReference type="Proteomes" id="UP000295735">
    <property type="component" value="Unassembled WGS sequence"/>
</dbReference>
<evidence type="ECO:0008006" key="3">
    <source>
        <dbReference type="Google" id="ProtNLM"/>
    </source>
</evidence>
<comment type="caution">
    <text evidence="1">The sequence shown here is derived from an EMBL/GenBank/DDBJ whole genome shotgun (WGS) entry which is preliminary data.</text>
</comment>
<keyword evidence="2" id="KW-1185">Reference proteome</keyword>
<name>A0ABQ6R9B7_9STAP</name>
<dbReference type="EMBL" id="SCWC02000002">
    <property type="protein sequence ID" value="KAA1039889.1"/>
    <property type="molecule type" value="Genomic_DNA"/>
</dbReference>
<evidence type="ECO:0000313" key="2">
    <source>
        <dbReference type="Proteomes" id="UP000295735"/>
    </source>
</evidence>
<sequence>MELDLEEILSNENSYPEELEEFYTKKVKEESLTTDIDNVNFKYKFDKQLESLVPADVEKINFKFTKPEDFPEDIHSLDDFEKYLYNSQIYLSLDNNNLKTFRVNDLEIPINKYMISKNGTEQDIKMIVKAQNFEEDDNHIIEIGSKSFTLNRVPNNSKEEKKYEYKSDIQIISILIRPNEIDFSFVSKMEGKLAIDEVLDGFISQEEVMNKNVRMNNVNIKEYVELKSAATEEQKNTVTSRVNFWNKVKELEELLVHHKILNNQKFKINFPISKEDAEMVEHLLISLVLNLPIKYNYKNSTLTLKNNTEETLKQKEIFEAYSKKGNLMAIGGYTNKDINLFDCNFSLNEWYKILNVKINKVISNSQEEIELKIEKSKEKNSYILNKYFIEDIKDEEKIENFNNNQEIESFEIVREELFK</sequence>
<gene>
    <name evidence="1" type="ORF">ERX35_002560</name>
</gene>
<organism evidence="1 2">
    <name type="scientific">Macrococcus equipercicus</name>
    <dbReference type="NCBI Taxonomy" id="69967"/>
    <lineage>
        <taxon>Bacteria</taxon>
        <taxon>Bacillati</taxon>
        <taxon>Bacillota</taxon>
        <taxon>Bacilli</taxon>
        <taxon>Bacillales</taxon>
        <taxon>Staphylococcaceae</taxon>
        <taxon>Macrococcus</taxon>
    </lineage>
</organism>
<proteinExistence type="predicted"/>
<reference evidence="1 2" key="1">
    <citation type="submission" date="2019-09" db="EMBL/GenBank/DDBJ databases">
        <authorList>
            <person name="Mazhar S."/>
            <person name="Altermann E."/>
            <person name="Hill C."/>
            <person name="Mcauliffe O."/>
        </authorList>
    </citation>
    <scope>NUCLEOTIDE SEQUENCE [LARGE SCALE GENOMIC DNA]</scope>
    <source>
        <strain evidence="1 2">ATCC 51831</strain>
    </source>
</reference>